<evidence type="ECO:0000256" key="5">
    <source>
        <dbReference type="ARBA" id="ARBA00022790"/>
    </source>
</evidence>
<dbReference type="AlphaFoldDB" id="A0AAE8SX76"/>
<dbReference type="PROSITE" id="PS50250">
    <property type="entry name" value="PCI"/>
    <property type="match status" value="1"/>
</dbReference>
<dbReference type="InterPro" id="IPR019585">
    <property type="entry name" value="Rpn7/CSN1"/>
</dbReference>
<comment type="caution">
    <text evidence="8">The sequence shown here is derived from an EMBL/GenBank/DDBJ whole genome shotgun (WGS) entry which is preliminary data.</text>
</comment>
<dbReference type="InterPro" id="IPR045135">
    <property type="entry name" value="Rpn7_N"/>
</dbReference>
<comment type="subcellular location">
    <subcellularLocation>
        <location evidence="2">Cytoplasm</location>
    </subcellularLocation>
    <subcellularLocation>
        <location evidence="1">Nucleus</location>
    </subcellularLocation>
</comment>
<sequence length="469" mass="52888">MEANGRSSKLAGFFNEMSSQGRPVVQESPKLDLELYIQNYKGRTRYDRLYHIGRTSTVLCVEALKAAIAEAKSGNDVGAYRNAVDTLREVAPNEPEAKFDQGWADAREISNKKETQRLEAQLRGYKNNLVRESVRIGHEDLGRHYEAIGALQKSMESFANMRPDAGTSKHLVEVGKHLVRVAMHMRDWPVVIHNVGKVITLAPQEFATDMKTSSRYLRAARAIAQMQAGSFEEAARNVVSIPMSGDRSWNEQEIASPNDIASYGAILALATMERPALRASVLESSTFRPYLELEPHLRKALNFYVNGKYKACLEILESYRPEYLLDLHLHRHIPDLYRMIRTKCIVQYLIPYSYISLDSLSQMFGTPGVPIAREICQMIRSGALNARINSIEKQLVLLSPDPRAVLQREALDTATWFQKQSLDRMRTISLKAAGLEARTPRRVVLASGDSRNVDDGWYSDGRDPMDMAL</sequence>
<organism evidence="8 9">
    <name type="scientific">Cephalotrichum gorgonifer</name>
    <dbReference type="NCBI Taxonomy" id="2041049"/>
    <lineage>
        <taxon>Eukaryota</taxon>
        <taxon>Fungi</taxon>
        <taxon>Dikarya</taxon>
        <taxon>Ascomycota</taxon>
        <taxon>Pezizomycotina</taxon>
        <taxon>Sordariomycetes</taxon>
        <taxon>Hypocreomycetidae</taxon>
        <taxon>Microascales</taxon>
        <taxon>Microascaceae</taxon>
        <taxon>Cephalotrichum</taxon>
    </lineage>
</organism>
<evidence type="ECO:0000313" key="9">
    <source>
        <dbReference type="Proteomes" id="UP001187682"/>
    </source>
</evidence>
<dbReference type="InterPro" id="IPR036390">
    <property type="entry name" value="WH_DNA-bd_sf"/>
</dbReference>
<name>A0AAE8SX76_9PEZI</name>
<dbReference type="SUPFAM" id="SSF46785">
    <property type="entry name" value="Winged helix' DNA-binding domain"/>
    <property type="match status" value="1"/>
</dbReference>
<dbReference type="Proteomes" id="UP001187682">
    <property type="component" value="Unassembled WGS sequence"/>
</dbReference>
<keyword evidence="4" id="KW-0963">Cytoplasm</keyword>
<reference evidence="8" key="1">
    <citation type="submission" date="2018-03" db="EMBL/GenBank/DDBJ databases">
        <authorList>
            <person name="Guldener U."/>
        </authorList>
    </citation>
    <scope>NUCLEOTIDE SEQUENCE</scope>
</reference>
<dbReference type="InterPro" id="IPR000717">
    <property type="entry name" value="PCI_dom"/>
</dbReference>
<protein>
    <submittedName>
        <fullName evidence="8">Related to COP9 signalosome complex subunit 1 (G protein pathway suppressor 1)</fullName>
    </submittedName>
</protein>
<evidence type="ECO:0000313" key="8">
    <source>
        <dbReference type="EMBL" id="SPO04545.1"/>
    </source>
</evidence>
<keyword evidence="6" id="KW-0539">Nucleus</keyword>
<gene>
    <name evidence="8" type="ORF">DNG_07230</name>
</gene>
<dbReference type="PANTHER" id="PTHR14145">
    <property type="entry name" value="26S PROTESOME SUBUNIT 6"/>
    <property type="match status" value="1"/>
</dbReference>
<dbReference type="GO" id="GO:0008180">
    <property type="term" value="C:COP9 signalosome"/>
    <property type="evidence" value="ECO:0007669"/>
    <property type="project" value="UniProtKB-KW"/>
</dbReference>
<evidence type="ECO:0000256" key="6">
    <source>
        <dbReference type="ARBA" id="ARBA00023242"/>
    </source>
</evidence>
<keyword evidence="9" id="KW-1185">Reference proteome</keyword>
<dbReference type="Gene3D" id="1.25.40.570">
    <property type="match status" value="1"/>
</dbReference>
<dbReference type="PANTHER" id="PTHR14145:SF2">
    <property type="entry name" value="COP9 SIGNALOSOME COMPLEX SUBUNIT 1"/>
    <property type="match status" value="1"/>
</dbReference>
<dbReference type="SMART" id="SM00088">
    <property type="entry name" value="PINT"/>
    <property type="match status" value="1"/>
</dbReference>
<keyword evidence="5" id="KW-0736">Signalosome</keyword>
<dbReference type="Pfam" id="PF10602">
    <property type="entry name" value="RPN7"/>
    <property type="match status" value="1"/>
</dbReference>
<evidence type="ECO:0000256" key="4">
    <source>
        <dbReference type="ARBA" id="ARBA00022490"/>
    </source>
</evidence>
<comment type="similarity">
    <text evidence="3">Belongs to the CSN1 family.</text>
</comment>
<proteinExistence type="inferred from homology"/>
<feature type="domain" description="PCI" evidence="7">
    <location>
        <begin position="230"/>
        <end position="402"/>
    </location>
</feature>
<evidence type="ECO:0000256" key="3">
    <source>
        <dbReference type="ARBA" id="ARBA00008793"/>
    </source>
</evidence>
<dbReference type="GO" id="GO:0005737">
    <property type="term" value="C:cytoplasm"/>
    <property type="evidence" value="ECO:0007669"/>
    <property type="project" value="UniProtKB-SubCell"/>
</dbReference>
<evidence type="ECO:0000259" key="7">
    <source>
        <dbReference type="PROSITE" id="PS50250"/>
    </source>
</evidence>
<evidence type="ECO:0000256" key="2">
    <source>
        <dbReference type="ARBA" id="ARBA00004496"/>
    </source>
</evidence>
<evidence type="ECO:0000256" key="1">
    <source>
        <dbReference type="ARBA" id="ARBA00004123"/>
    </source>
</evidence>
<dbReference type="EMBL" id="ONZQ02000010">
    <property type="protein sequence ID" value="SPO04545.1"/>
    <property type="molecule type" value="Genomic_DNA"/>
</dbReference>
<accession>A0AAE8SX76</accession>
<dbReference type="Pfam" id="PF01399">
    <property type="entry name" value="PCI"/>
    <property type="match status" value="1"/>
</dbReference>